<organism evidence="2 3">
    <name type="scientific">Bifidobacterium miconis</name>
    <dbReference type="NCBI Taxonomy" id="2834435"/>
    <lineage>
        <taxon>Bacteria</taxon>
        <taxon>Bacillati</taxon>
        <taxon>Actinomycetota</taxon>
        <taxon>Actinomycetes</taxon>
        <taxon>Bifidobacteriales</taxon>
        <taxon>Bifidobacteriaceae</taxon>
        <taxon>Bifidobacterium</taxon>
    </lineage>
</organism>
<protein>
    <submittedName>
        <fullName evidence="2">VWA domain-containing protein</fullName>
    </submittedName>
</protein>
<reference evidence="2 3" key="1">
    <citation type="submission" date="2021-05" db="EMBL/GenBank/DDBJ databases">
        <title>Phylogenetic classification of ten novel species belonging to the genus Bifidobacterium comprising B. colchicus sp. nov., B. abeli sp. nov., B. bicoloris sp. nov., B. guerezis sp. nov., B. rosaliae sp. nov., B. santillanensis sp. nov., B. argentati sp. nov., B. amazzoni sp. nov., B. pluviali sp. nov., and B. pinnaculum sp. nov.</title>
        <authorList>
            <person name="Lugli G.A."/>
            <person name="Ruiz Garcia L."/>
            <person name="Margolles A."/>
            <person name="Ventura M."/>
        </authorList>
    </citation>
    <scope>NUCLEOTIDE SEQUENCE [LARGE SCALE GENOMIC DNA]</scope>
    <source>
        <strain evidence="2 3">82T10</strain>
    </source>
</reference>
<feature type="transmembrane region" description="Helical" evidence="1">
    <location>
        <begin position="6"/>
        <end position="28"/>
    </location>
</feature>
<keyword evidence="1" id="KW-0812">Transmembrane</keyword>
<comment type="caution">
    <text evidence="2">The sequence shown here is derived from an EMBL/GenBank/DDBJ whole genome shotgun (WGS) entry which is preliminary data.</text>
</comment>
<keyword evidence="1" id="KW-0472">Membrane</keyword>
<dbReference type="EMBL" id="JAHBBH010000002">
    <property type="protein sequence ID" value="MBW3091565.1"/>
    <property type="molecule type" value="Genomic_DNA"/>
</dbReference>
<evidence type="ECO:0000256" key="1">
    <source>
        <dbReference type="SAM" id="Phobius"/>
    </source>
</evidence>
<evidence type="ECO:0000313" key="2">
    <source>
        <dbReference type="EMBL" id="MBW3091565.1"/>
    </source>
</evidence>
<evidence type="ECO:0000313" key="3">
    <source>
        <dbReference type="Proteomes" id="UP000700815"/>
    </source>
</evidence>
<dbReference type="Proteomes" id="UP000700815">
    <property type="component" value="Unassembled WGS sequence"/>
</dbReference>
<keyword evidence="1" id="KW-1133">Transmembrane helix</keyword>
<feature type="transmembrane region" description="Helical" evidence="1">
    <location>
        <begin position="78"/>
        <end position="99"/>
    </location>
</feature>
<feature type="transmembrane region" description="Helical" evidence="1">
    <location>
        <begin position="347"/>
        <end position="367"/>
    </location>
</feature>
<sequence length="369" mass="39257">MMLSWQWPWAAAAGALCVLAVMLLVAALGNPRRGRSNRNGNAADAGRAGGASGDLTVFSLDDDLNTEQASRLFHQWRALGRLAAALLAASLALCVALLARPSVIDRSEELSSSRDIVLCLDVSGSTLPYDREVLETYLDLVSNFQGERIGLSIFNSTSRTVFPLTDDYALVARELKSAASTLKGVESQADIDKMSDRQYQKISDWLDGTQNRTNATSLIGDGVVSCAAMLPGFAYGSGGSGDARQRAASIVLATDNVVSGKPTYSLSAALDLVHGAGITVDGLFSGPKASESESTTTDMKKLIESHDGIFLTQSNGASVNDLVRSIDQRRTTHTETTSKASVSDAPGWWTLALAVVAVAWLAVTWRLRR</sequence>
<accession>A0ABS6WC22</accession>
<dbReference type="RefSeq" id="WP_219057763.1">
    <property type="nucleotide sequence ID" value="NZ_JAHBBH010000002.1"/>
</dbReference>
<proteinExistence type="predicted"/>
<gene>
    <name evidence="2" type="ORF">KIH79_01080</name>
</gene>
<name>A0ABS6WC22_9BIFI</name>
<keyword evidence="3" id="KW-1185">Reference proteome</keyword>